<feature type="transmembrane region" description="Helical" evidence="1">
    <location>
        <begin position="38"/>
        <end position="57"/>
    </location>
</feature>
<dbReference type="Proteomes" id="UP000474957">
    <property type="component" value="Unassembled WGS sequence"/>
</dbReference>
<evidence type="ECO:0000313" key="2">
    <source>
        <dbReference type="EMBL" id="MSU92279.1"/>
    </source>
</evidence>
<sequence length="66" mass="7287">MSRPVRQLHRWLVVAFTLSEIVDIAAQVHGVAAVRIGLLAPAPLILLTASRLWLFALPHLRARRGA</sequence>
<dbReference type="EMBL" id="WIND01000073">
    <property type="protein sequence ID" value="MSU92279.1"/>
    <property type="molecule type" value="Genomic_DNA"/>
</dbReference>
<organism evidence="2 3">
    <name type="scientific">Halovulum marinum</name>
    <dbReference type="NCBI Taxonomy" id="2662447"/>
    <lineage>
        <taxon>Bacteria</taxon>
        <taxon>Pseudomonadati</taxon>
        <taxon>Pseudomonadota</taxon>
        <taxon>Alphaproteobacteria</taxon>
        <taxon>Rhodobacterales</taxon>
        <taxon>Paracoccaceae</taxon>
        <taxon>Halovulum</taxon>
    </lineage>
</organism>
<keyword evidence="3" id="KW-1185">Reference proteome</keyword>
<protein>
    <submittedName>
        <fullName evidence="2">Uncharacterized protein</fullName>
    </submittedName>
</protein>
<keyword evidence="1" id="KW-1133">Transmembrane helix</keyword>
<name>A0A6L5Z7B8_9RHOB</name>
<proteinExistence type="predicted"/>
<keyword evidence="1" id="KW-0472">Membrane</keyword>
<keyword evidence="1" id="KW-0812">Transmembrane</keyword>
<accession>A0A6L5Z7B8</accession>
<evidence type="ECO:0000256" key="1">
    <source>
        <dbReference type="SAM" id="Phobius"/>
    </source>
</evidence>
<reference evidence="2 3" key="1">
    <citation type="submission" date="2019-10" db="EMBL/GenBank/DDBJ databases">
        <title>Cognatihalovulum marinum gen. nov. sp. nov., a new member of the family Rhodobacteraceae isolated from deep seawater of the Northwest Indian Ocean.</title>
        <authorList>
            <person name="Ruan C."/>
            <person name="Wang J."/>
            <person name="Zheng X."/>
            <person name="Song L."/>
            <person name="Zhu Y."/>
            <person name="Huang Y."/>
            <person name="Lu Z."/>
            <person name="Du W."/>
            <person name="Huang L."/>
            <person name="Dai X."/>
        </authorList>
    </citation>
    <scope>NUCLEOTIDE SEQUENCE [LARGE SCALE GENOMIC DNA]</scope>
    <source>
        <strain evidence="2 3">2CG4</strain>
    </source>
</reference>
<comment type="caution">
    <text evidence="2">The sequence shown here is derived from an EMBL/GenBank/DDBJ whole genome shotgun (WGS) entry which is preliminary data.</text>
</comment>
<dbReference type="AlphaFoldDB" id="A0A6L5Z7B8"/>
<dbReference type="RefSeq" id="WP_154449773.1">
    <property type="nucleotide sequence ID" value="NZ_WIND01000073.1"/>
</dbReference>
<feature type="transmembrane region" description="Helical" evidence="1">
    <location>
        <begin position="12"/>
        <end position="32"/>
    </location>
</feature>
<evidence type="ECO:0000313" key="3">
    <source>
        <dbReference type="Proteomes" id="UP000474957"/>
    </source>
</evidence>
<gene>
    <name evidence="2" type="ORF">GE300_22370</name>
</gene>